<comment type="caution">
    <text evidence="1">The sequence shown here is derived from an EMBL/GenBank/DDBJ whole genome shotgun (WGS) entry which is preliminary data.</text>
</comment>
<dbReference type="AlphaFoldDB" id="A0A7J5XPQ4"/>
<keyword evidence="2" id="KW-1185">Reference proteome</keyword>
<evidence type="ECO:0000313" key="2">
    <source>
        <dbReference type="Proteomes" id="UP000518266"/>
    </source>
</evidence>
<name>A0A7J5XPQ4_DISMA</name>
<dbReference type="OrthoDB" id="2150267at2759"/>
<reference evidence="1 2" key="1">
    <citation type="submission" date="2020-03" db="EMBL/GenBank/DDBJ databases">
        <title>Dissostichus mawsoni Genome sequencing and assembly.</title>
        <authorList>
            <person name="Park H."/>
        </authorList>
    </citation>
    <scope>NUCLEOTIDE SEQUENCE [LARGE SCALE GENOMIC DNA]</scope>
    <source>
        <strain evidence="1">DM0001</strain>
        <tissue evidence="1">Muscle</tissue>
    </source>
</reference>
<proteinExistence type="predicted"/>
<gene>
    <name evidence="1" type="ORF">F7725_017717</name>
</gene>
<sequence>MTVLQCFFLMETVPSCDNDSSPRSSQVCSLDSCSSGVLRGQKLGGETLESRQHQLPRTRRLSVQLPILHLSYLPGGVSASSSSTFQQDHFLFP</sequence>
<protein>
    <submittedName>
        <fullName evidence="1">Uncharacterized protein</fullName>
    </submittedName>
</protein>
<accession>A0A7J5XPQ4</accession>
<dbReference type="EMBL" id="JAAKFY010000021">
    <property type="protein sequence ID" value="KAF3839000.1"/>
    <property type="molecule type" value="Genomic_DNA"/>
</dbReference>
<organism evidence="1 2">
    <name type="scientific">Dissostichus mawsoni</name>
    <name type="common">Antarctic cod</name>
    <dbReference type="NCBI Taxonomy" id="36200"/>
    <lineage>
        <taxon>Eukaryota</taxon>
        <taxon>Metazoa</taxon>
        <taxon>Chordata</taxon>
        <taxon>Craniata</taxon>
        <taxon>Vertebrata</taxon>
        <taxon>Euteleostomi</taxon>
        <taxon>Actinopterygii</taxon>
        <taxon>Neopterygii</taxon>
        <taxon>Teleostei</taxon>
        <taxon>Neoteleostei</taxon>
        <taxon>Acanthomorphata</taxon>
        <taxon>Eupercaria</taxon>
        <taxon>Perciformes</taxon>
        <taxon>Notothenioidei</taxon>
        <taxon>Nototheniidae</taxon>
        <taxon>Dissostichus</taxon>
    </lineage>
</organism>
<dbReference type="Proteomes" id="UP000518266">
    <property type="component" value="Unassembled WGS sequence"/>
</dbReference>
<evidence type="ECO:0000313" key="1">
    <source>
        <dbReference type="EMBL" id="KAF3839000.1"/>
    </source>
</evidence>